<protein>
    <recommendedName>
        <fullName evidence="4">Secreted protein</fullName>
    </recommendedName>
</protein>
<dbReference type="GeneID" id="63844210"/>
<dbReference type="EMBL" id="ML976618">
    <property type="protein sequence ID" value="KAF1841648.1"/>
    <property type="molecule type" value="Genomic_DNA"/>
</dbReference>
<evidence type="ECO:0000313" key="2">
    <source>
        <dbReference type="EMBL" id="KAF1841648.1"/>
    </source>
</evidence>
<evidence type="ECO:0000313" key="3">
    <source>
        <dbReference type="Proteomes" id="UP000800039"/>
    </source>
</evidence>
<feature type="chain" id="PRO_5040455361" description="Secreted protein" evidence="1">
    <location>
        <begin position="29"/>
        <end position="164"/>
    </location>
</feature>
<dbReference type="AlphaFoldDB" id="A0A9P4G9I9"/>
<evidence type="ECO:0000256" key="1">
    <source>
        <dbReference type="SAM" id="SignalP"/>
    </source>
</evidence>
<name>A0A9P4G9I9_9PLEO</name>
<feature type="signal peptide" evidence="1">
    <location>
        <begin position="1"/>
        <end position="28"/>
    </location>
</feature>
<accession>A0A9P4G9I9</accession>
<keyword evidence="1" id="KW-0732">Signal</keyword>
<gene>
    <name evidence="2" type="ORF">K460DRAFT_170851</name>
</gene>
<evidence type="ECO:0008006" key="4">
    <source>
        <dbReference type="Google" id="ProtNLM"/>
    </source>
</evidence>
<reference evidence="2" key="1">
    <citation type="submission" date="2020-01" db="EMBL/GenBank/DDBJ databases">
        <authorList>
            <consortium name="DOE Joint Genome Institute"/>
            <person name="Haridas S."/>
            <person name="Albert R."/>
            <person name="Binder M."/>
            <person name="Bloem J."/>
            <person name="Labutti K."/>
            <person name="Salamov A."/>
            <person name="Andreopoulos B."/>
            <person name="Baker S.E."/>
            <person name="Barry K."/>
            <person name="Bills G."/>
            <person name="Bluhm B.H."/>
            <person name="Cannon C."/>
            <person name="Castanera R."/>
            <person name="Culley D.E."/>
            <person name="Daum C."/>
            <person name="Ezra D."/>
            <person name="Gonzalez J.B."/>
            <person name="Henrissat B."/>
            <person name="Kuo A."/>
            <person name="Liang C."/>
            <person name="Lipzen A."/>
            <person name="Lutzoni F."/>
            <person name="Magnuson J."/>
            <person name="Mondo S."/>
            <person name="Nolan M."/>
            <person name="Ohm R."/>
            <person name="Pangilinan J."/>
            <person name="Park H.-J."/>
            <person name="Ramirez L."/>
            <person name="Alfaro M."/>
            <person name="Sun H."/>
            <person name="Tritt A."/>
            <person name="Yoshinaga Y."/>
            <person name="Zwiers L.-H."/>
            <person name="Turgeon B.G."/>
            <person name="Goodwin S.B."/>
            <person name="Spatafora J.W."/>
            <person name="Crous P.W."/>
            <person name="Grigoriev I.V."/>
        </authorList>
    </citation>
    <scope>NUCLEOTIDE SEQUENCE</scope>
    <source>
        <strain evidence="2">CBS 394.84</strain>
    </source>
</reference>
<sequence>MRGGLATCHAKVAGAHLGSLWFLRLVTQTEPLACLSSSLTVAEHSSNAVGNFSPAIWPLHTANEESYSCVLICFRRPTCFGRFPPGWHELLTSGTVQVRPKRMLWLNQWGWGILRPPDLHFNCREREGWNNPSTSPHLKHLLSCQVQSSIPAKIPLVSWGLASC</sequence>
<dbReference type="RefSeq" id="XP_040784211.1">
    <property type="nucleotide sequence ID" value="XM_040926958.1"/>
</dbReference>
<dbReference type="Proteomes" id="UP000800039">
    <property type="component" value="Unassembled WGS sequence"/>
</dbReference>
<comment type="caution">
    <text evidence="2">The sequence shown here is derived from an EMBL/GenBank/DDBJ whole genome shotgun (WGS) entry which is preliminary data.</text>
</comment>
<keyword evidence="3" id="KW-1185">Reference proteome</keyword>
<organism evidence="2 3">
    <name type="scientific">Cucurbitaria berberidis CBS 394.84</name>
    <dbReference type="NCBI Taxonomy" id="1168544"/>
    <lineage>
        <taxon>Eukaryota</taxon>
        <taxon>Fungi</taxon>
        <taxon>Dikarya</taxon>
        <taxon>Ascomycota</taxon>
        <taxon>Pezizomycotina</taxon>
        <taxon>Dothideomycetes</taxon>
        <taxon>Pleosporomycetidae</taxon>
        <taxon>Pleosporales</taxon>
        <taxon>Pleosporineae</taxon>
        <taxon>Cucurbitariaceae</taxon>
        <taxon>Cucurbitaria</taxon>
    </lineage>
</organism>
<proteinExistence type="predicted"/>